<comment type="catalytic activity">
    <reaction evidence="7">
        <text>L-threonyl-[protein] + ATP = O-phospho-L-threonyl-[protein] + ADP + H(+)</text>
        <dbReference type="Rhea" id="RHEA:46608"/>
        <dbReference type="Rhea" id="RHEA-COMP:11060"/>
        <dbReference type="Rhea" id="RHEA-COMP:11605"/>
        <dbReference type="ChEBI" id="CHEBI:15378"/>
        <dbReference type="ChEBI" id="CHEBI:30013"/>
        <dbReference type="ChEBI" id="CHEBI:30616"/>
        <dbReference type="ChEBI" id="CHEBI:61977"/>
        <dbReference type="ChEBI" id="CHEBI:456216"/>
        <dbReference type="EC" id="2.7.11.1"/>
    </reaction>
</comment>
<dbReference type="EMBL" id="BMAR01000022">
    <property type="protein sequence ID" value="GFR48227.1"/>
    <property type="molecule type" value="Genomic_DNA"/>
</dbReference>
<dbReference type="PANTHER" id="PTHR24363">
    <property type="entry name" value="SERINE/THREONINE PROTEIN KINASE"/>
    <property type="match status" value="1"/>
</dbReference>
<evidence type="ECO:0000256" key="6">
    <source>
        <dbReference type="ARBA" id="ARBA00022840"/>
    </source>
</evidence>
<dbReference type="Gene3D" id="1.10.510.10">
    <property type="entry name" value="Transferase(Phosphotransferase) domain 1"/>
    <property type="match status" value="1"/>
</dbReference>
<feature type="region of interest" description="Disordered" evidence="10">
    <location>
        <begin position="495"/>
        <end position="514"/>
    </location>
</feature>
<feature type="compositionally biased region" description="Polar residues" evidence="10">
    <location>
        <begin position="139"/>
        <end position="149"/>
    </location>
</feature>
<evidence type="ECO:0000256" key="9">
    <source>
        <dbReference type="PROSITE-ProRule" id="PRU10141"/>
    </source>
</evidence>
<evidence type="ECO:0000313" key="13">
    <source>
        <dbReference type="EMBL" id="GFR48227.1"/>
    </source>
</evidence>
<dbReference type="PROSITE" id="PS00107">
    <property type="entry name" value="PROTEIN_KINASE_ATP"/>
    <property type="match status" value="1"/>
</dbReference>
<evidence type="ECO:0000313" key="14">
    <source>
        <dbReference type="Proteomes" id="UP001054857"/>
    </source>
</evidence>
<evidence type="ECO:0000259" key="12">
    <source>
        <dbReference type="PROSITE" id="PS50011"/>
    </source>
</evidence>
<dbReference type="GO" id="GO:0005524">
    <property type="term" value="F:ATP binding"/>
    <property type="evidence" value="ECO:0007669"/>
    <property type="project" value="UniProtKB-UniRule"/>
</dbReference>
<evidence type="ECO:0000256" key="2">
    <source>
        <dbReference type="ARBA" id="ARBA00022527"/>
    </source>
</evidence>
<name>A0AAD3DW55_9CHLO</name>
<dbReference type="SUPFAM" id="SSF56112">
    <property type="entry name" value="Protein kinase-like (PK-like)"/>
    <property type="match status" value="1"/>
</dbReference>
<feature type="binding site" evidence="9">
    <location>
        <position position="207"/>
    </location>
    <ligand>
        <name>ATP</name>
        <dbReference type="ChEBI" id="CHEBI:30616"/>
    </ligand>
</feature>
<keyword evidence="4 9" id="KW-0547">Nucleotide-binding</keyword>
<organism evidence="13 14">
    <name type="scientific">Astrephomene gubernaculifera</name>
    <dbReference type="NCBI Taxonomy" id="47775"/>
    <lineage>
        <taxon>Eukaryota</taxon>
        <taxon>Viridiplantae</taxon>
        <taxon>Chlorophyta</taxon>
        <taxon>core chlorophytes</taxon>
        <taxon>Chlorophyceae</taxon>
        <taxon>CS clade</taxon>
        <taxon>Chlamydomonadales</taxon>
        <taxon>Astrephomenaceae</taxon>
        <taxon>Astrephomene</taxon>
    </lineage>
</organism>
<evidence type="ECO:0000256" key="8">
    <source>
        <dbReference type="ARBA" id="ARBA00048679"/>
    </source>
</evidence>
<feature type="compositionally biased region" description="Pro residues" evidence="10">
    <location>
        <begin position="63"/>
        <end position="79"/>
    </location>
</feature>
<dbReference type="SMART" id="SM00220">
    <property type="entry name" value="S_TKc"/>
    <property type="match status" value="1"/>
</dbReference>
<evidence type="ECO:0000256" key="3">
    <source>
        <dbReference type="ARBA" id="ARBA00022679"/>
    </source>
</evidence>
<evidence type="ECO:0000256" key="11">
    <source>
        <dbReference type="SAM" id="Phobius"/>
    </source>
</evidence>
<dbReference type="InterPro" id="IPR000719">
    <property type="entry name" value="Prot_kinase_dom"/>
</dbReference>
<dbReference type="Proteomes" id="UP001054857">
    <property type="component" value="Unassembled WGS sequence"/>
</dbReference>
<feature type="compositionally biased region" description="Low complexity" evidence="10">
    <location>
        <begin position="116"/>
        <end position="138"/>
    </location>
</feature>
<evidence type="ECO:0000256" key="5">
    <source>
        <dbReference type="ARBA" id="ARBA00022777"/>
    </source>
</evidence>
<dbReference type="Pfam" id="PF00069">
    <property type="entry name" value="Pkinase"/>
    <property type="match status" value="1"/>
</dbReference>
<dbReference type="AlphaFoldDB" id="A0AAD3DW55"/>
<comment type="caution">
    <text evidence="13">The sequence shown here is derived from an EMBL/GenBank/DDBJ whole genome shotgun (WGS) entry which is preliminary data.</text>
</comment>
<keyword evidence="2" id="KW-0723">Serine/threonine-protein kinase</keyword>
<keyword evidence="3" id="KW-0808">Transferase</keyword>
<dbReference type="EC" id="2.7.11.1" evidence="1"/>
<feature type="non-terminal residue" evidence="13">
    <location>
        <position position="1"/>
    </location>
</feature>
<keyword evidence="11" id="KW-0472">Membrane</keyword>
<keyword evidence="11" id="KW-0812">Transmembrane</keyword>
<reference evidence="13 14" key="1">
    <citation type="journal article" date="2021" name="Sci. Rep.">
        <title>Genome sequencing of the multicellular alga Astrephomene provides insights into convergent evolution of germ-soma differentiation.</title>
        <authorList>
            <person name="Yamashita S."/>
            <person name="Yamamoto K."/>
            <person name="Matsuzaki R."/>
            <person name="Suzuki S."/>
            <person name="Yamaguchi H."/>
            <person name="Hirooka S."/>
            <person name="Minakuchi Y."/>
            <person name="Miyagishima S."/>
            <person name="Kawachi M."/>
            <person name="Toyoda A."/>
            <person name="Nozaki H."/>
        </authorList>
    </citation>
    <scope>NUCLEOTIDE SEQUENCE [LARGE SCALE GENOMIC DNA]</scope>
    <source>
        <strain evidence="13 14">NIES-4017</strain>
    </source>
</reference>
<keyword evidence="14" id="KW-1185">Reference proteome</keyword>
<evidence type="ECO:0000256" key="1">
    <source>
        <dbReference type="ARBA" id="ARBA00012513"/>
    </source>
</evidence>
<evidence type="ECO:0000256" key="4">
    <source>
        <dbReference type="ARBA" id="ARBA00022741"/>
    </source>
</evidence>
<gene>
    <name evidence="13" type="ORF">Agub_g10088</name>
</gene>
<dbReference type="PANTHER" id="PTHR24363:SF0">
    <property type="entry name" value="SERINE_THREONINE KINASE LIKE DOMAIN CONTAINING 1"/>
    <property type="match status" value="1"/>
</dbReference>
<dbReference type="InterPro" id="IPR011009">
    <property type="entry name" value="Kinase-like_dom_sf"/>
</dbReference>
<accession>A0AAD3DW55</accession>
<sequence>MQLGRKQHLGRRVASNGVSRCHLAPCAARSQQLAGFRAQRWAKAVAHPRHVSMHADAHGSRPSPGPAPSPQSPPPPPPREAVFADPGLLAAATAAAEATAATADADVPAPSPAPALLPQQQLPQQQQQQQQQATQTADFSRSNSYGNSNSDHDGNRGWQGPPGVAAPLQPGRVLAGGKYTIAEVLGAGSNAVAYRALRPDGSPVALKCLSLRGLREWKALGLLQREAGVLAGLNHPGVPRCLGYLEEDTPEDRLFVLVQEVVEGKSLAAMLREGMRASEAEVLRIAGELLDVLEYLGGLRPPVIHRDVKPDNIILEGGCWGGGVRLVDFGGVQAAASAGELAGLGSTIVGTYGYMAPEQFRGAAEPASDLYGLGATLLHLVTGQPPSAFPQERMRIAWRSAFNPSASSSSSSSAASRLAPPSSRLGALLDGLLEPLAEERLTAQEARRLLLQGEEPQGPTSRSSRSGFNRRRAATELATSPSSYLQSAATSSATSTLSTAPAPLPAPPARPAGTRVQLQRSGGRLEVIIPPKGLTTDIALTGTFALAWNAFVAVWTVGAIASGGLLFAAFSAPFWVAGWQLAQGVLGGALMRERLGVGRRKWRLGRRLALLSG</sequence>
<feature type="transmembrane region" description="Helical" evidence="11">
    <location>
        <begin position="538"/>
        <end position="561"/>
    </location>
</feature>
<dbReference type="Gene3D" id="3.30.200.20">
    <property type="entry name" value="Phosphorylase Kinase, domain 1"/>
    <property type="match status" value="1"/>
</dbReference>
<proteinExistence type="predicted"/>
<feature type="region of interest" description="Disordered" evidence="10">
    <location>
        <begin position="450"/>
        <end position="486"/>
    </location>
</feature>
<dbReference type="CDD" id="cd14014">
    <property type="entry name" value="STKc_PknB_like"/>
    <property type="match status" value="1"/>
</dbReference>
<dbReference type="PROSITE" id="PS50011">
    <property type="entry name" value="PROTEIN_KINASE_DOM"/>
    <property type="match status" value="1"/>
</dbReference>
<evidence type="ECO:0000256" key="7">
    <source>
        <dbReference type="ARBA" id="ARBA00047899"/>
    </source>
</evidence>
<evidence type="ECO:0000256" key="10">
    <source>
        <dbReference type="SAM" id="MobiDB-lite"/>
    </source>
</evidence>
<dbReference type="PROSITE" id="PS00108">
    <property type="entry name" value="PROTEIN_KINASE_ST"/>
    <property type="match status" value="1"/>
</dbReference>
<dbReference type="InterPro" id="IPR008271">
    <property type="entry name" value="Ser/Thr_kinase_AS"/>
</dbReference>
<feature type="compositionally biased region" description="Low complexity" evidence="10">
    <location>
        <begin position="84"/>
        <end position="108"/>
    </location>
</feature>
<dbReference type="InterPro" id="IPR017441">
    <property type="entry name" value="Protein_kinase_ATP_BS"/>
</dbReference>
<protein>
    <recommendedName>
        <fullName evidence="1">non-specific serine/threonine protein kinase</fullName>
        <ecNumber evidence="1">2.7.11.1</ecNumber>
    </recommendedName>
</protein>
<keyword evidence="6 9" id="KW-0067">ATP-binding</keyword>
<keyword evidence="5" id="KW-0418">Kinase</keyword>
<keyword evidence="11" id="KW-1133">Transmembrane helix</keyword>
<feature type="domain" description="Protein kinase" evidence="12">
    <location>
        <begin position="179"/>
        <end position="451"/>
    </location>
</feature>
<comment type="catalytic activity">
    <reaction evidence="8">
        <text>L-seryl-[protein] + ATP = O-phospho-L-seryl-[protein] + ADP + H(+)</text>
        <dbReference type="Rhea" id="RHEA:17989"/>
        <dbReference type="Rhea" id="RHEA-COMP:9863"/>
        <dbReference type="Rhea" id="RHEA-COMP:11604"/>
        <dbReference type="ChEBI" id="CHEBI:15378"/>
        <dbReference type="ChEBI" id="CHEBI:29999"/>
        <dbReference type="ChEBI" id="CHEBI:30616"/>
        <dbReference type="ChEBI" id="CHEBI:83421"/>
        <dbReference type="ChEBI" id="CHEBI:456216"/>
        <dbReference type="EC" id="2.7.11.1"/>
    </reaction>
</comment>
<dbReference type="GO" id="GO:0004674">
    <property type="term" value="F:protein serine/threonine kinase activity"/>
    <property type="evidence" value="ECO:0007669"/>
    <property type="project" value="UniProtKB-KW"/>
</dbReference>
<feature type="region of interest" description="Disordered" evidence="10">
    <location>
        <begin position="47"/>
        <end position="166"/>
    </location>
</feature>